<keyword evidence="3" id="KW-1185">Reference proteome</keyword>
<name>A0ABP0VUP6_9BRYO</name>
<dbReference type="EMBL" id="OZ020106">
    <property type="protein sequence ID" value="CAK9258029.1"/>
    <property type="molecule type" value="Genomic_DNA"/>
</dbReference>
<evidence type="ECO:0000313" key="3">
    <source>
        <dbReference type="Proteomes" id="UP001497444"/>
    </source>
</evidence>
<feature type="region of interest" description="Disordered" evidence="1">
    <location>
        <begin position="267"/>
        <end position="318"/>
    </location>
</feature>
<feature type="compositionally biased region" description="Basic and acidic residues" evidence="1">
    <location>
        <begin position="287"/>
        <end position="305"/>
    </location>
</feature>
<evidence type="ECO:0000256" key="1">
    <source>
        <dbReference type="SAM" id="MobiDB-lite"/>
    </source>
</evidence>
<organism evidence="2 3">
    <name type="scientific">Sphagnum jensenii</name>
    <dbReference type="NCBI Taxonomy" id="128206"/>
    <lineage>
        <taxon>Eukaryota</taxon>
        <taxon>Viridiplantae</taxon>
        <taxon>Streptophyta</taxon>
        <taxon>Embryophyta</taxon>
        <taxon>Bryophyta</taxon>
        <taxon>Sphagnophytina</taxon>
        <taxon>Sphagnopsida</taxon>
        <taxon>Sphagnales</taxon>
        <taxon>Sphagnaceae</taxon>
        <taxon>Sphagnum</taxon>
    </lineage>
</organism>
<gene>
    <name evidence="2" type="ORF">CSSPJE1EN1_LOCUS3507</name>
</gene>
<dbReference type="PANTHER" id="PTHR35477">
    <property type="entry name" value="OS06G0728500 PROTEIN"/>
    <property type="match status" value="1"/>
</dbReference>
<sequence length="695" mass="72293">MADMEVGASAVSVASWESSECRTDGVDGGHAVMGGVGGESLPPRKRLLVGLRQSGWRSSSSPLVSHGVEGFSREVGQEEEEDVAVDRGEGVVAVGGEQEEGYVASHGLESTGMRRIKQHGGVNCSTEARVAVSASSAVVEFFNPSFKKPRMSRERPKLEDKDRADASKRELYRQTRDGRQGTRIPVPVKQGSQRMAVPLSSHDAVAAAQAAAAQAVKLALAAKENAAAKASVAVKAAAAAKVALEAAAHAARAAALAHAGLQRKAAGSEPGLAKSSAKPQVIVQTGSHREKISPRAEVKVEKEDNQAGCGEAVSPDNEESAWELDRPINSSPQNSDCLTSPVREVSLAVPAENSAELPFDAMVEADAVATHPISDIHDRRPDFLQEILEAAVLADSTMSIDEGADVSVHEEILQSEHDAGAGLQENHSFSDLQVETEEGESRSDARLFDEAPLVPTGPQLLLHNVGESSAAVQDVGSTNADTHLETSGASDMVNAHDAVMTSKDSSEVGHSDHEDMALKVSGAAEIMDAYDAAMALKDSGAAELVHPDDTNMALMDSGAAELVHPDDTNMALMDSGAAELVHPDDINMALMDSGAAEMVVAANAGMDLKCSQLAEVVGLEDAETALKGSGTAEVVCADDADTGLKDSGTADMVQVNLSSRVAPIEGLEAGSEPLLAAQEDFVVKASLEENAPVDG</sequence>
<feature type="compositionally biased region" description="Low complexity" evidence="1">
    <location>
        <begin position="1"/>
        <end position="18"/>
    </location>
</feature>
<evidence type="ECO:0000313" key="2">
    <source>
        <dbReference type="EMBL" id="CAK9258029.1"/>
    </source>
</evidence>
<feature type="region of interest" description="Disordered" evidence="1">
    <location>
        <begin position="1"/>
        <end position="39"/>
    </location>
</feature>
<proteinExistence type="predicted"/>
<dbReference type="PANTHER" id="PTHR35477:SF1">
    <property type="entry name" value="OS06G0728500 PROTEIN"/>
    <property type="match status" value="1"/>
</dbReference>
<accession>A0ABP0VUP6</accession>
<feature type="compositionally biased region" description="Basic and acidic residues" evidence="1">
    <location>
        <begin position="151"/>
        <end position="168"/>
    </location>
</feature>
<dbReference type="Proteomes" id="UP001497444">
    <property type="component" value="Chromosome 11"/>
</dbReference>
<reference evidence="2" key="1">
    <citation type="submission" date="2024-02" db="EMBL/GenBank/DDBJ databases">
        <authorList>
            <consortium name="ELIXIR-Norway"/>
            <consortium name="Elixir Norway"/>
        </authorList>
    </citation>
    <scope>NUCLEOTIDE SEQUENCE</scope>
</reference>
<feature type="region of interest" description="Disordered" evidence="1">
    <location>
        <begin position="149"/>
        <end position="168"/>
    </location>
</feature>
<feature type="compositionally biased region" description="Gly residues" evidence="1">
    <location>
        <begin position="28"/>
        <end position="38"/>
    </location>
</feature>
<protein>
    <submittedName>
        <fullName evidence="2">Uncharacterized protein</fullName>
    </submittedName>
</protein>